<dbReference type="AlphaFoldDB" id="A0A9D0ZA58"/>
<dbReference type="GO" id="GO:0016791">
    <property type="term" value="F:phosphatase activity"/>
    <property type="evidence" value="ECO:0007669"/>
    <property type="project" value="TreeGrafter"/>
</dbReference>
<accession>A0A9D0ZA58</accession>
<dbReference type="Gene3D" id="3.40.50.1000">
    <property type="entry name" value="HAD superfamily/HAD-like"/>
    <property type="match status" value="2"/>
</dbReference>
<proteinExistence type="predicted"/>
<dbReference type="Pfam" id="PF13242">
    <property type="entry name" value="Hydrolase_like"/>
    <property type="match status" value="1"/>
</dbReference>
<comment type="caution">
    <text evidence="1">The sequence shown here is derived from an EMBL/GenBank/DDBJ whole genome shotgun (WGS) entry which is preliminary data.</text>
</comment>
<dbReference type="InterPro" id="IPR036412">
    <property type="entry name" value="HAD-like_sf"/>
</dbReference>
<dbReference type="GO" id="GO:0005737">
    <property type="term" value="C:cytoplasm"/>
    <property type="evidence" value="ECO:0007669"/>
    <property type="project" value="TreeGrafter"/>
</dbReference>
<dbReference type="Proteomes" id="UP000886887">
    <property type="component" value="Unassembled WGS sequence"/>
</dbReference>
<organism evidence="1 2">
    <name type="scientific">Candidatus Onthenecus intestinigallinarum</name>
    <dbReference type="NCBI Taxonomy" id="2840875"/>
    <lineage>
        <taxon>Bacteria</taxon>
        <taxon>Bacillati</taxon>
        <taxon>Bacillota</taxon>
        <taxon>Clostridia</taxon>
        <taxon>Eubacteriales</taxon>
        <taxon>Candidatus Onthenecus</taxon>
    </lineage>
</organism>
<evidence type="ECO:0000313" key="1">
    <source>
        <dbReference type="EMBL" id="HIQ71710.1"/>
    </source>
</evidence>
<gene>
    <name evidence="1" type="ORF">IAB73_05835</name>
</gene>
<evidence type="ECO:0000313" key="2">
    <source>
        <dbReference type="Proteomes" id="UP000886887"/>
    </source>
</evidence>
<protein>
    <submittedName>
        <fullName evidence="1">HAD-IIA family hydrolase</fullName>
    </submittedName>
</protein>
<dbReference type="PANTHER" id="PTHR19288">
    <property type="entry name" value="4-NITROPHENYLPHOSPHATASE-RELATED"/>
    <property type="match status" value="1"/>
</dbReference>
<name>A0A9D0ZA58_9FIRM</name>
<reference evidence="1" key="2">
    <citation type="journal article" date="2021" name="PeerJ">
        <title>Extensive microbial diversity within the chicken gut microbiome revealed by metagenomics and culture.</title>
        <authorList>
            <person name="Gilroy R."/>
            <person name="Ravi A."/>
            <person name="Getino M."/>
            <person name="Pursley I."/>
            <person name="Horton D.L."/>
            <person name="Alikhan N.F."/>
            <person name="Baker D."/>
            <person name="Gharbi K."/>
            <person name="Hall N."/>
            <person name="Watson M."/>
            <person name="Adriaenssens E.M."/>
            <person name="Foster-Nyarko E."/>
            <person name="Jarju S."/>
            <person name="Secka A."/>
            <person name="Antonio M."/>
            <person name="Oren A."/>
            <person name="Chaudhuri R.R."/>
            <person name="La Ragione R."/>
            <person name="Hildebrand F."/>
            <person name="Pallen M.J."/>
        </authorList>
    </citation>
    <scope>NUCLEOTIDE SEQUENCE</scope>
    <source>
        <strain evidence="1">ChiSxjej2B14-6234</strain>
    </source>
</reference>
<sequence>MDQEIRARLSQVRCFLLDMDGTFYLGNRLLEGSLAFLSRLQETGRRALFVTNNSSRPAQAYVDKLSRMGVRAPFLNVLTSAQAAARYCLREHAGQRAYVLCSEPVRAELEELGLLIDNERPDYVLATYDTTLTYEKLTRLCDLVRAGLPFVATHPDLNCPTETGFAPDLGAMLALVEASAGRRPDVIIGKPNAGIVEEALRLTGLAREELAMVGDRLYTDVETGLRFGMLSILVLTGEATLSDVERTGVRPDLIFERLSAMNAYL</sequence>
<keyword evidence="1" id="KW-0378">Hydrolase</keyword>
<dbReference type="InterPro" id="IPR023214">
    <property type="entry name" value="HAD_sf"/>
</dbReference>
<dbReference type="SUPFAM" id="SSF56784">
    <property type="entry name" value="HAD-like"/>
    <property type="match status" value="1"/>
</dbReference>
<dbReference type="Pfam" id="PF13344">
    <property type="entry name" value="Hydrolase_6"/>
    <property type="match status" value="1"/>
</dbReference>
<dbReference type="EMBL" id="DVFJ01000017">
    <property type="protein sequence ID" value="HIQ71710.1"/>
    <property type="molecule type" value="Genomic_DNA"/>
</dbReference>
<dbReference type="NCBIfam" id="TIGR01460">
    <property type="entry name" value="HAD-SF-IIA"/>
    <property type="match status" value="1"/>
</dbReference>
<dbReference type="PANTHER" id="PTHR19288:SF46">
    <property type="entry name" value="HALOACID DEHALOGENASE-LIKE HYDROLASE DOMAIN-CONTAINING PROTEIN 2"/>
    <property type="match status" value="1"/>
</dbReference>
<reference evidence="1" key="1">
    <citation type="submission" date="2020-10" db="EMBL/GenBank/DDBJ databases">
        <authorList>
            <person name="Gilroy R."/>
        </authorList>
    </citation>
    <scope>NUCLEOTIDE SEQUENCE</scope>
    <source>
        <strain evidence="1">ChiSxjej2B14-6234</strain>
    </source>
</reference>
<dbReference type="InterPro" id="IPR006357">
    <property type="entry name" value="HAD-SF_hydro_IIA"/>
</dbReference>